<protein>
    <recommendedName>
        <fullName evidence="1">DUF559 domain-containing protein</fullName>
    </recommendedName>
</protein>
<dbReference type="SUPFAM" id="SSF52980">
    <property type="entry name" value="Restriction endonuclease-like"/>
    <property type="match status" value="1"/>
</dbReference>
<reference evidence="2" key="2">
    <citation type="submission" date="2020-09" db="EMBL/GenBank/DDBJ databases">
        <authorList>
            <person name="Sun Q."/>
            <person name="Kim S."/>
        </authorList>
    </citation>
    <scope>NUCLEOTIDE SEQUENCE</scope>
    <source>
        <strain evidence="2">KCTC 32337</strain>
    </source>
</reference>
<dbReference type="Gene3D" id="3.40.960.10">
    <property type="entry name" value="VSR Endonuclease"/>
    <property type="match status" value="1"/>
</dbReference>
<feature type="domain" description="DUF559" evidence="1">
    <location>
        <begin position="97"/>
        <end position="164"/>
    </location>
</feature>
<proteinExistence type="predicted"/>
<dbReference type="Proteomes" id="UP000622604">
    <property type="component" value="Unassembled WGS sequence"/>
</dbReference>
<evidence type="ECO:0000313" key="3">
    <source>
        <dbReference type="Proteomes" id="UP000622604"/>
    </source>
</evidence>
<reference evidence="2" key="1">
    <citation type="journal article" date="2014" name="Int. J. Syst. Evol. Microbiol.">
        <title>Complete genome sequence of Corynebacterium casei LMG S-19264T (=DSM 44701T), isolated from a smear-ripened cheese.</title>
        <authorList>
            <consortium name="US DOE Joint Genome Institute (JGI-PGF)"/>
            <person name="Walter F."/>
            <person name="Albersmeier A."/>
            <person name="Kalinowski J."/>
            <person name="Ruckert C."/>
        </authorList>
    </citation>
    <scope>NUCLEOTIDE SEQUENCE</scope>
    <source>
        <strain evidence="2">KCTC 32337</strain>
    </source>
</reference>
<organism evidence="2 3">
    <name type="scientific">Paraglaciecola chathamensis</name>
    <dbReference type="NCBI Taxonomy" id="368405"/>
    <lineage>
        <taxon>Bacteria</taxon>
        <taxon>Pseudomonadati</taxon>
        <taxon>Pseudomonadota</taxon>
        <taxon>Gammaproteobacteria</taxon>
        <taxon>Alteromonadales</taxon>
        <taxon>Alteromonadaceae</taxon>
        <taxon>Paraglaciecola</taxon>
    </lineage>
</organism>
<accession>A0A8H9M2P8</accession>
<dbReference type="InterPro" id="IPR011335">
    <property type="entry name" value="Restrct_endonuc-II-like"/>
</dbReference>
<dbReference type="EMBL" id="BMZC01000023">
    <property type="protein sequence ID" value="GGZ83233.1"/>
    <property type="molecule type" value="Genomic_DNA"/>
</dbReference>
<evidence type="ECO:0000259" key="1">
    <source>
        <dbReference type="Pfam" id="PF04480"/>
    </source>
</evidence>
<dbReference type="AlphaFoldDB" id="A0A8H9M2P8"/>
<comment type="caution">
    <text evidence="2">The sequence shown here is derived from an EMBL/GenBank/DDBJ whole genome shotgun (WGS) entry which is preliminary data.</text>
</comment>
<evidence type="ECO:0000313" key="2">
    <source>
        <dbReference type="EMBL" id="GGZ83233.1"/>
    </source>
</evidence>
<dbReference type="Pfam" id="PF04480">
    <property type="entry name" value="DUF559"/>
    <property type="match status" value="1"/>
</dbReference>
<dbReference type="InterPro" id="IPR007569">
    <property type="entry name" value="DUF559"/>
</dbReference>
<gene>
    <name evidence="2" type="ORF">GCM10011274_46080</name>
</gene>
<dbReference type="RefSeq" id="WP_379066377.1">
    <property type="nucleotide sequence ID" value="NZ_JBHUOD010000084.1"/>
</dbReference>
<name>A0A8H9M2P8_9ALTE</name>
<sequence>MRNNLQKQSRLRIKTTKQLEDLIKQGLVRPADQVTAKAALNRRKECRESRHQVVCSLIPSLPANILYQTLVRKYGRYHSGGEVVFELRFNKLGRGWRLDMAMPRFKLGIEMDGWEFHGKYLKDFKRDRAKSLWFERRGWRVIRVSNEQVRNQLADVCQAIEEILSFCPRHSGVGSVIQVGFDYSEYSEEVI</sequence>